<accession>A0AAV6ZE14</accession>
<name>A0AAV6ZE14_ENGPU</name>
<dbReference type="AlphaFoldDB" id="A0AAV6ZE14"/>
<evidence type="ECO:0000313" key="3">
    <source>
        <dbReference type="Proteomes" id="UP000824782"/>
    </source>
</evidence>
<keyword evidence="1" id="KW-0812">Transmembrane</keyword>
<keyword evidence="1" id="KW-1133">Transmembrane helix</keyword>
<comment type="caution">
    <text evidence="2">The sequence shown here is derived from an EMBL/GenBank/DDBJ whole genome shotgun (WGS) entry which is preliminary data.</text>
</comment>
<keyword evidence="3" id="KW-1185">Reference proteome</keyword>
<keyword evidence="1" id="KW-0472">Membrane</keyword>
<protein>
    <submittedName>
        <fullName evidence="2">Uncharacterized protein</fullName>
    </submittedName>
</protein>
<dbReference type="EMBL" id="WNYA01001538">
    <property type="protein sequence ID" value="KAG8545582.1"/>
    <property type="molecule type" value="Genomic_DNA"/>
</dbReference>
<sequence>MEDPVPTVEKDGNILLYVVASVAAIAISILTFGLICCYWRKGKMCPTNTLENNRVILTTNATNNIEAQSPEENTKFIKDTGEAAVP</sequence>
<feature type="transmembrane region" description="Helical" evidence="1">
    <location>
        <begin position="14"/>
        <end position="39"/>
    </location>
</feature>
<evidence type="ECO:0000313" key="2">
    <source>
        <dbReference type="EMBL" id="KAG8545582.1"/>
    </source>
</evidence>
<organism evidence="2 3">
    <name type="scientific">Engystomops pustulosus</name>
    <name type="common">Tungara frog</name>
    <name type="synonym">Physalaemus pustulosus</name>
    <dbReference type="NCBI Taxonomy" id="76066"/>
    <lineage>
        <taxon>Eukaryota</taxon>
        <taxon>Metazoa</taxon>
        <taxon>Chordata</taxon>
        <taxon>Craniata</taxon>
        <taxon>Vertebrata</taxon>
        <taxon>Euteleostomi</taxon>
        <taxon>Amphibia</taxon>
        <taxon>Batrachia</taxon>
        <taxon>Anura</taxon>
        <taxon>Neobatrachia</taxon>
        <taxon>Hyloidea</taxon>
        <taxon>Leptodactylidae</taxon>
        <taxon>Leiuperinae</taxon>
        <taxon>Engystomops</taxon>
    </lineage>
</organism>
<proteinExistence type="predicted"/>
<gene>
    <name evidence="2" type="ORF">GDO81_020642</name>
</gene>
<evidence type="ECO:0000256" key="1">
    <source>
        <dbReference type="SAM" id="Phobius"/>
    </source>
</evidence>
<reference evidence="2" key="1">
    <citation type="thesis" date="2020" institute="ProQuest LLC" country="789 East Eisenhower Parkway, Ann Arbor, MI, USA">
        <title>Comparative Genomics and Chromosome Evolution.</title>
        <authorList>
            <person name="Mudd A.B."/>
        </authorList>
    </citation>
    <scope>NUCLEOTIDE SEQUENCE</scope>
    <source>
        <strain evidence="2">237g6f4</strain>
        <tissue evidence="2">Blood</tissue>
    </source>
</reference>
<dbReference type="Proteomes" id="UP000824782">
    <property type="component" value="Unassembled WGS sequence"/>
</dbReference>